<feature type="domain" description="RCK C-terminal" evidence="11">
    <location>
        <begin position="464"/>
        <end position="543"/>
    </location>
</feature>
<evidence type="ECO:0000256" key="4">
    <source>
        <dbReference type="ARBA" id="ARBA00022989"/>
    </source>
</evidence>
<reference evidence="12 13" key="1">
    <citation type="submission" date="2018-01" db="EMBL/GenBank/DDBJ databases">
        <title>Deinococcus koreensis sp. nov., a radiation-resistant bacterium isolated from river water.</title>
        <authorList>
            <person name="Choi A."/>
        </authorList>
    </citation>
    <scope>NUCLEOTIDE SEQUENCE [LARGE SCALE GENOMIC DNA]</scope>
    <source>
        <strain evidence="12 13">SJW1-2</strain>
    </source>
</reference>
<accession>A0A2K3UV04</accession>
<comment type="caution">
    <text evidence="12">The sequence shown here is derived from an EMBL/GenBank/DDBJ whole genome shotgun (WGS) entry which is preliminary data.</text>
</comment>
<keyword evidence="8" id="KW-0868">Chloride</keyword>
<protein>
    <submittedName>
        <fullName evidence="12">Cl-channel voltage-gated family protein</fullName>
    </submittedName>
</protein>
<dbReference type="SUPFAM" id="SSF81340">
    <property type="entry name" value="Clc chloride channel"/>
    <property type="match status" value="1"/>
</dbReference>
<proteinExistence type="predicted"/>
<evidence type="ECO:0000256" key="3">
    <source>
        <dbReference type="ARBA" id="ARBA00022692"/>
    </source>
</evidence>
<dbReference type="InterPro" id="IPR006037">
    <property type="entry name" value="RCK_C"/>
</dbReference>
<feature type="transmembrane region" description="Helical" evidence="10">
    <location>
        <begin position="272"/>
        <end position="292"/>
    </location>
</feature>
<keyword evidence="4 10" id="KW-1133">Transmembrane helix</keyword>
<name>A0A2K3UV04_9DEIO</name>
<dbReference type="PROSITE" id="PS51202">
    <property type="entry name" value="RCK_C"/>
    <property type="match status" value="1"/>
</dbReference>
<evidence type="ECO:0000256" key="9">
    <source>
        <dbReference type="ARBA" id="ARBA00023303"/>
    </source>
</evidence>
<keyword evidence="7" id="KW-0869">Chloride channel</keyword>
<dbReference type="PANTHER" id="PTHR43427">
    <property type="entry name" value="CHLORIDE CHANNEL PROTEIN CLC-E"/>
    <property type="match status" value="1"/>
</dbReference>
<dbReference type="RefSeq" id="WP_103309918.1">
    <property type="nucleotide sequence ID" value="NZ_PPPD01000001.1"/>
</dbReference>
<feature type="transmembrane region" description="Helical" evidence="10">
    <location>
        <begin position="394"/>
        <end position="416"/>
    </location>
</feature>
<dbReference type="Gene3D" id="1.10.3080.10">
    <property type="entry name" value="Clc chloride channel"/>
    <property type="match status" value="1"/>
</dbReference>
<dbReference type="InterPro" id="IPR014743">
    <property type="entry name" value="Cl-channel_core"/>
</dbReference>
<dbReference type="InterPro" id="IPR050368">
    <property type="entry name" value="ClC-type_chloride_channel"/>
</dbReference>
<dbReference type="InterPro" id="IPR001807">
    <property type="entry name" value="ClC"/>
</dbReference>
<evidence type="ECO:0000259" key="11">
    <source>
        <dbReference type="PROSITE" id="PS51202"/>
    </source>
</evidence>
<organism evidence="12 13">
    <name type="scientific">Deinococcus koreensis</name>
    <dbReference type="NCBI Taxonomy" id="2054903"/>
    <lineage>
        <taxon>Bacteria</taxon>
        <taxon>Thermotogati</taxon>
        <taxon>Deinococcota</taxon>
        <taxon>Deinococci</taxon>
        <taxon>Deinococcales</taxon>
        <taxon>Deinococcaceae</taxon>
        <taxon>Deinococcus</taxon>
    </lineage>
</organism>
<dbReference type="Pfam" id="PF02080">
    <property type="entry name" value="TrkA_C"/>
    <property type="match status" value="1"/>
</dbReference>
<keyword evidence="5" id="KW-0406">Ion transport</keyword>
<dbReference type="GO" id="GO:0005254">
    <property type="term" value="F:chloride channel activity"/>
    <property type="evidence" value="ECO:0007669"/>
    <property type="project" value="UniProtKB-KW"/>
</dbReference>
<keyword evidence="2" id="KW-0813">Transport</keyword>
<dbReference type="GO" id="GO:0006813">
    <property type="term" value="P:potassium ion transport"/>
    <property type="evidence" value="ECO:0007669"/>
    <property type="project" value="InterPro"/>
</dbReference>
<evidence type="ECO:0000256" key="10">
    <source>
        <dbReference type="SAM" id="Phobius"/>
    </source>
</evidence>
<feature type="transmembrane region" description="Helical" evidence="10">
    <location>
        <begin position="240"/>
        <end position="260"/>
    </location>
</feature>
<sequence length="546" mass="56024">MRSPLPRAVMTRLETGRLVVLSVLLGGLVGGLCILLRSGLDALLGFGATLTGYSPPGTPGEGGLLIAFGTATPWGLLALPFVGAAYAWLIPAATGGPLTQLVGGYHARGQWPSLSTQLRTLVGSVLGYSSGLLVGRDAAFTMTGQLGTRLMQRVTRLDAVELRALTLAGAAAALGTVLHAPLAAAVFVVEVLYRRFEFEFEVLMPCVLAAVAGSAVYGLAYGFEPLLSLPDLQVPAAAQVPAFVLIAALVTLAGWALLWLTRLWPQKVLSGWLRPLLGGVFGLLTALIAWFFTPSVLGDGSGFVQLATSGFVGPEGVGQGAWRWALLALGAGLAFGGGVLPSVGVGGLLGAGLGSLLGIDTAISTLVGAVAFLTVTLNVPLAAALLGVAWGGEALLPIALVASGLAHALSGVSGLLPTQLTSRRESGVHAGGAALLPDSVRFIPRRAPDAPAVPFDAPAAPQAVESGPVALAERELYRRGVPPSWRGARLQLLSLPPGVEVVGIVRDGTVRLPRPELRLTSEDELVFLARPDAYAALEGILRLPGS</sequence>
<gene>
    <name evidence="12" type="ORF">CVO96_02405</name>
</gene>
<keyword evidence="6 10" id="KW-0472">Membrane</keyword>
<dbReference type="GO" id="GO:0034707">
    <property type="term" value="C:chloride channel complex"/>
    <property type="evidence" value="ECO:0007669"/>
    <property type="project" value="UniProtKB-KW"/>
</dbReference>
<evidence type="ECO:0000256" key="2">
    <source>
        <dbReference type="ARBA" id="ARBA00022448"/>
    </source>
</evidence>
<dbReference type="SUPFAM" id="SSF116726">
    <property type="entry name" value="TrkA C-terminal domain-like"/>
    <property type="match status" value="1"/>
</dbReference>
<evidence type="ECO:0000256" key="5">
    <source>
        <dbReference type="ARBA" id="ARBA00023065"/>
    </source>
</evidence>
<evidence type="ECO:0000256" key="6">
    <source>
        <dbReference type="ARBA" id="ARBA00023136"/>
    </source>
</evidence>
<dbReference type="Proteomes" id="UP000236379">
    <property type="component" value="Unassembled WGS sequence"/>
</dbReference>
<keyword evidence="3 10" id="KW-0812">Transmembrane</keyword>
<evidence type="ECO:0000313" key="13">
    <source>
        <dbReference type="Proteomes" id="UP000236379"/>
    </source>
</evidence>
<feature type="transmembrane region" description="Helical" evidence="10">
    <location>
        <begin position="363"/>
        <end position="388"/>
    </location>
</feature>
<dbReference type="PANTHER" id="PTHR43427:SF6">
    <property type="entry name" value="CHLORIDE CHANNEL PROTEIN CLC-E"/>
    <property type="match status" value="1"/>
</dbReference>
<keyword evidence="9" id="KW-0407">Ion channel</keyword>
<evidence type="ECO:0000256" key="1">
    <source>
        <dbReference type="ARBA" id="ARBA00004141"/>
    </source>
</evidence>
<feature type="transmembrane region" description="Helical" evidence="10">
    <location>
        <begin position="63"/>
        <end position="89"/>
    </location>
</feature>
<feature type="transmembrane region" description="Helical" evidence="10">
    <location>
        <begin position="324"/>
        <end position="351"/>
    </location>
</feature>
<comment type="subcellular location">
    <subcellularLocation>
        <location evidence="1">Membrane</location>
        <topology evidence="1">Multi-pass membrane protein</topology>
    </subcellularLocation>
</comment>
<dbReference type="EMBL" id="PPPD01000001">
    <property type="protein sequence ID" value="PNY80368.1"/>
    <property type="molecule type" value="Genomic_DNA"/>
</dbReference>
<evidence type="ECO:0000256" key="7">
    <source>
        <dbReference type="ARBA" id="ARBA00023173"/>
    </source>
</evidence>
<dbReference type="Pfam" id="PF00654">
    <property type="entry name" value="Voltage_CLC"/>
    <property type="match status" value="1"/>
</dbReference>
<evidence type="ECO:0000313" key="12">
    <source>
        <dbReference type="EMBL" id="PNY80368.1"/>
    </source>
</evidence>
<evidence type="ECO:0000256" key="8">
    <source>
        <dbReference type="ARBA" id="ARBA00023214"/>
    </source>
</evidence>
<dbReference type="InterPro" id="IPR036721">
    <property type="entry name" value="RCK_C_sf"/>
</dbReference>
<dbReference type="PRINTS" id="PR00762">
    <property type="entry name" value="CLCHANNEL"/>
</dbReference>
<keyword evidence="13" id="KW-1185">Reference proteome</keyword>
<dbReference type="CDD" id="cd00400">
    <property type="entry name" value="Voltage_gated_ClC"/>
    <property type="match status" value="1"/>
</dbReference>
<dbReference type="GO" id="GO:0008324">
    <property type="term" value="F:monoatomic cation transmembrane transporter activity"/>
    <property type="evidence" value="ECO:0007669"/>
    <property type="project" value="InterPro"/>
</dbReference>
<dbReference type="OrthoDB" id="57273at2"/>
<feature type="transmembrane region" description="Helical" evidence="10">
    <location>
        <begin position="202"/>
        <end position="220"/>
    </location>
</feature>
<dbReference type="AlphaFoldDB" id="A0A2K3UV04"/>
<dbReference type="Gene3D" id="3.30.70.1450">
    <property type="entry name" value="Regulator of K+ conductance, C-terminal domain"/>
    <property type="match status" value="1"/>
</dbReference>